<dbReference type="Proteomes" id="UP000178315">
    <property type="component" value="Unassembled WGS sequence"/>
</dbReference>
<dbReference type="SUPFAM" id="SSF56784">
    <property type="entry name" value="HAD-like"/>
    <property type="match status" value="1"/>
</dbReference>
<gene>
    <name evidence="1" type="ORF">A3H61_01530</name>
</gene>
<dbReference type="InterPro" id="IPR036412">
    <property type="entry name" value="HAD-like_sf"/>
</dbReference>
<comment type="caution">
    <text evidence="1">The sequence shown here is derived from an EMBL/GenBank/DDBJ whole genome shotgun (WGS) entry which is preliminary data.</text>
</comment>
<dbReference type="AlphaFoldDB" id="A0A1G2A7X7"/>
<reference evidence="1 2" key="1">
    <citation type="journal article" date="2016" name="Nat. Commun.">
        <title>Thousands of microbial genomes shed light on interconnected biogeochemical processes in an aquifer system.</title>
        <authorList>
            <person name="Anantharaman K."/>
            <person name="Brown C.T."/>
            <person name="Hug L.A."/>
            <person name="Sharon I."/>
            <person name="Castelle C.J."/>
            <person name="Probst A.J."/>
            <person name="Thomas B.C."/>
            <person name="Singh A."/>
            <person name="Wilkins M.J."/>
            <person name="Karaoz U."/>
            <person name="Brodie E.L."/>
            <person name="Williams K.H."/>
            <person name="Hubbard S.S."/>
            <person name="Banfield J.F."/>
        </authorList>
    </citation>
    <scope>NUCLEOTIDE SEQUENCE [LARGE SCALE GENOMIC DNA]</scope>
</reference>
<sequence length="209" mass="24730">MWITEPFRTVSFYFLVRRLRRFGEYSSEHWRRLRKREGIFHSIIVWDFECVREARGSEGMKELRDAMRFARDLHYMNILFAANRRNDSMISKWAESAHLTKYLTEIIVRKHKRLKDAYGIVKKYNADLAASFLISSRLAPDIGFGNFLGFHTVWLQGGREPDQPFNFETRPEIILQTANDFHDLLERFARTRVAAITTQKPRLPNDSQG</sequence>
<organism evidence="1 2">
    <name type="scientific">Candidatus Jacksonbacteria bacterium RIFCSPLOWO2_02_FULL_44_20</name>
    <dbReference type="NCBI Taxonomy" id="1798460"/>
    <lineage>
        <taxon>Bacteria</taxon>
        <taxon>Candidatus Jacksoniibacteriota</taxon>
    </lineage>
</organism>
<protein>
    <submittedName>
        <fullName evidence="1">Uncharacterized protein</fullName>
    </submittedName>
</protein>
<name>A0A1G2A7X7_9BACT</name>
<accession>A0A1G2A7X7</accession>
<proteinExistence type="predicted"/>
<evidence type="ECO:0000313" key="1">
    <source>
        <dbReference type="EMBL" id="OGY72932.1"/>
    </source>
</evidence>
<evidence type="ECO:0000313" key="2">
    <source>
        <dbReference type="Proteomes" id="UP000178315"/>
    </source>
</evidence>
<dbReference type="EMBL" id="MHJU01000020">
    <property type="protein sequence ID" value="OGY72932.1"/>
    <property type="molecule type" value="Genomic_DNA"/>
</dbReference>